<dbReference type="Proteomes" id="UP001500839">
    <property type="component" value="Unassembled WGS sequence"/>
</dbReference>
<comment type="similarity">
    <text evidence="1">Belongs to the glycosyltransferase group 1 family. Glycosyltransferase 4 subfamily.</text>
</comment>
<dbReference type="InterPro" id="IPR001296">
    <property type="entry name" value="Glyco_trans_1"/>
</dbReference>
<reference evidence="7" key="1">
    <citation type="journal article" date="2019" name="Int. J. Syst. Evol. Microbiol.">
        <title>The Global Catalogue of Microorganisms (GCM) 10K type strain sequencing project: providing services to taxonomists for standard genome sequencing and annotation.</title>
        <authorList>
            <consortium name="The Broad Institute Genomics Platform"/>
            <consortium name="The Broad Institute Genome Sequencing Center for Infectious Disease"/>
            <person name="Wu L."/>
            <person name="Ma J."/>
        </authorList>
    </citation>
    <scope>NUCLEOTIDE SEQUENCE [LARGE SCALE GENOMIC DNA]</scope>
    <source>
        <strain evidence="7">JCM 18542</strain>
    </source>
</reference>
<keyword evidence="2" id="KW-0328">Glycosyltransferase</keyword>
<feature type="domain" description="Glycosyl transferase family 1" evidence="4">
    <location>
        <begin position="218"/>
        <end position="368"/>
    </location>
</feature>
<evidence type="ECO:0000256" key="3">
    <source>
        <dbReference type="ARBA" id="ARBA00022679"/>
    </source>
</evidence>
<evidence type="ECO:0000259" key="4">
    <source>
        <dbReference type="Pfam" id="PF00534"/>
    </source>
</evidence>
<dbReference type="InterPro" id="IPR028098">
    <property type="entry name" value="Glyco_trans_4-like_N"/>
</dbReference>
<dbReference type="Gene3D" id="3.40.50.2000">
    <property type="entry name" value="Glycogen Phosphorylase B"/>
    <property type="match status" value="2"/>
</dbReference>
<keyword evidence="3" id="KW-0808">Transferase</keyword>
<dbReference type="PANTHER" id="PTHR12526">
    <property type="entry name" value="GLYCOSYLTRANSFERASE"/>
    <property type="match status" value="1"/>
</dbReference>
<name>A0ABP9CXQ1_9ACTN</name>
<evidence type="ECO:0000256" key="1">
    <source>
        <dbReference type="ARBA" id="ARBA00009481"/>
    </source>
</evidence>
<keyword evidence="7" id="KW-1185">Reference proteome</keyword>
<dbReference type="Pfam" id="PF00534">
    <property type="entry name" value="Glycos_transf_1"/>
    <property type="match status" value="1"/>
</dbReference>
<evidence type="ECO:0000313" key="6">
    <source>
        <dbReference type="EMBL" id="GAA4822069.1"/>
    </source>
</evidence>
<protein>
    <submittedName>
        <fullName evidence="6">Glycosyltransferase family 4 protein</fullName>
    </submittedName>
</protein>
<dbReference type="Pfam" id="PF13439">
    <property type="entry name" value="Glyco_transf_4"/>
    <property type="match status" value="1"/>
</dbReference>
<dbReference type="RefSeq" id="WP_307810999.1">
    <property type="nucleotide sequence ID" value="NZ_BAABKQ010000001.1"/>
</dbReference>
<dbReference type="CDD" id="cd03801">
    <property type="entry name" value="GT4_PimA-like"/>
    <property type="match status" value="1"/>
</dbReference>
<sequence>MTGADGPTARPEGPGRVREVLLLCWRDSGHPQGGGSERYLEQIGDQLARRGVRVTLRTAGYAGAPARGRLGSIGVSRGGGRITAYPRALAAIALGRIGVGPLRGVRPDVVVDTQNGIPFFATLVAGAPVAVLVHHCHREQWPVAGRALGRLGWWLESVVSPRLHRRSQYLTVSLPSAEELESLGVDGDRVAVVRAGLDQVPAAVAPGGPATRTAHPGLVVLSRLVPHKQIEDAMYAVARLRPLMPDVRLDVIGDGWWSEPLHRHARELGVADAVTFHGHVSEERKHRLLAQSWVHVMPSRKEGWGLAVVEAAQHAVPTVGYRGSRGLTDSVLDGATGLLVDDREELVAAVSELLRDANLRVDLGEKARIRVQEFAWERSGAAFLRVLEEAAGGGRVSGLVGAAAER</sequence>
<dbReference type="EMBL" id="BAABKQ010000001">
    <property type="protein sequence ID" value="GAA4822069.1"/>
    <property type="molecule type" value="Genomic_DNA"/>
</dbReference>
<proteinExistence type="inferred from homology"/>
<organism evidence="6 7">
    <name type="scientific">Tomitella cavernea</name>
    <dbReference type="NCBI Taxonomy" id="1387982"/>
    <lineage>
        <taxon>Bacteria</taxon>
        <taxon>Bacillati</taxon>
        <taxon>Actinomycetota</taxon>
        <taxon>Actinomycetes</taxon>
        <taxon>Mycobacteriales</taxon>
        <taxon>Tomitella</taxon>
    </lineage>
</organism>
<gene>
    <name evidence="6" type="ORF">GCM10023353_33090</name>
</gene>
<evidence type="ECO:0000313" key="7">
    <source>
        <dbReference type="Proteomes" id="UP001500839"/>
    </source>
</evidence>
<comment type="caution">
    <text evidence="6">The sequence shown here is derived from an EMBL/GenBank/DDBJ whole genome shotgun (WGS) entry which is preliminary data.</text>
</comment>
<evidence type="ECO:0000259" key="5">
    <source>
        <dbReference type="Pfam" id="PF13439"/>
    </source>
</evidence>
<dbReference type="PANTHER" id="PTHR12526:SF640">
    <property type="entry name" value="COLANIC ACID BIOSYNTHESIS GLYCOSYLTRANSFERASE WCAL-RELATED"/>
    <property type="match status" value="1"/>
</dbReference>
<dbReference type="SUPFAM" id="SSF53756">
    <property type="entry name" value="UDP-Glycosyltransferase/glycogen phosphorylase"/>
    <property type="match status" value="1"/>
</dbReference>
<evidence type="ECO:0000256" key="2">
    <source>
        <dbReference type="ARBA" id="ARBA00022676"/>
    </source>
</evidence>
<accession>A0ABP9CXQ1</accession>
<feature type="domain" description="Glycosyltransferase subfamily 4-like N-terminal" evidence="5">
    <location>
        <begin position="34"/>
        <end position="198"/>
    </location>
</feature>